<gene>
    <name evidence="4" type="ORF">BKD89_01555</name>
</gene>
<evidence type="ECO:0000256" key="1">
    <source>
        <dbReference type="ARBA" id="ARBA00022741"/>
    </source>
</evidence>
<protein>
    <recommendedName>
        <fullName evidence="3">Asparagine synthetase domain-containing protein</fullName>
    </recommendedName>
</protein>
<reference evidence="4 5" key="1">
    <citation type="submission" date="2016-10" db="EMBL/GenBank/DDBJ databases">
        <title>Complete genome of the TMA-utilizing, human hosted archaeon Methanomethylophilus alvus Gen. nov, sp. nov., strain Mx-05, derived from a pure culture.</title>
        <authorList>
            <person name="Brugere J.-F."/>
            <person name="Ben Hania W."/>
            <person name="Chaudhary P.P."/>
            <person name="Gaci N."/>
            <person name="Borrel G."/>
            <person name="Cao Van Tuat L."/>
            <person name="Fardeau M.-L."/>
            <person name="Harris H.M.B."/>
            <person name="O'Toole P.W."/>
            <person name="Ollivier B."/>
        </authorList>
    </citation>
    <scope>NUCLEOTIDE SEQUENCE [LARGE SCALE GENOMIC DNA]</scope>
    <source>
        <strain evidence="4 5">Mx-05</strain>
    </source>
</reference>
<dbReference type="AlphaFoldDB" id="A0A3G3IG30"/>
<evidence type="ECO:0000256" key="2">
    <source>
        <dbReference type="ARBA" id="ARBA00022840"/>
    </source>
</evidence>
<dbReference type="InterPro" id="IPR014729">
    <property type="entry name" value="Rossmann-like_a/b/a_fold"/>
</dbReference>
<name>A0A3G3IG30_9ARCH</name>
<dbReference type="SUPFAM" id="SSF52402">
    <property type="entry name" value="Adenine nucleotide alpha hydrolases-like"/>
    <property type="match status" value="1"/>
</dbReference>
<evidence type="ECO:0000313" key="4">
    <source>
        <dbReference type="EMBL" id="AYQ54504.1"/>
    </source>
</evidence>
<dbReference type="InterPro" id="IPR050795">
    <property type="entry name" value="Asn_Synthetase"/>
</dbReference>
<dbReference type="InterPro" id="IPR001962">
    <property type="entry name" value="Asn_synthase"/>
</dbReference>
<keyword evidence="2" id="KW-0067">ATP-binding</keyword>
<dbReference type="GO" id="GO:0005829">
    <property type="term" value="C:cytosol"/>
    <property type="evidence" value="ECO:0007669"/>
    <property type="project" value="TreeGrafter"/>
</dbReference>
<sequence length="316" mass="34764">MMTCHTELRDSIVEAVKTNVEGKDVAVACSGGLDSGLVSALAKRYARSVTLYTCGTSNAFDVAMAKDLSEKIGLTWNHVQISKSNICDMISELALAGDTDDAFTISYELQLFSVCMAAKEDIVLSGQGSDEYFMGCAKFVGASDDEYAILVETAKQRLNEISVPCEKKIAKHFGKTLIYPYLEDSVRSRIDDIDILEMKPADMSSRKSVLKDIARDLGYGFLAERVKKSSQYGSGTTDLIRGLAKERGMEYNEFIDSICEDAFKGKSKMIRGSIVTARVDPIVKAKAEDILGRQGMKPSEAINVLYERIIRDGKFL</sequence>
<dbReference type="GO" id="GO:0006529">
    <property type="term" value="P:asparagine biosynthetic process"/>
    <property type="evidence" value="ECO:0007669"/>
    <property type="project" value="InterPro"/>
</dbReference>
<accession>A0A3G3IG30</accession>
<dbReference type="InterPro" id="IPR013321">
    <property type="entry name" value="Arc_rbn_hlx_hlx"/>
</dbReference>
<dbReference type="Pfam" id="PF00733">
    <property type="entry name" value="Asn_synthase"/>
    <property type="match status" value="1"/>
</dbReference>
<dbReference type="PANTHER" id="PTHR11772:SF2">
    <property type="entry name" value="ASPARAGINE SYNTHETASE [GLUTAMINE-HYDROLYZING]"/>
    <property type="match status" value="1"/>
</dbReference>
<dbReference type="RefSeq" id="WP_015504216.1">
    <property type="nucleotide sequence ID" value="NZ_CP017686.1"/>
</dbReference>
<evidence type="ECO:0000259" key="3">
    <source>
        <dbReference type="Pfam" id="PF00733"/>
    </source>
</evidence>
<dbReference type="PANTHER" id="PTHR11772">
    <property type="entry name" value="ASPARAGINE SYNTHETASE"/>
    <property type="match status" value="1"/>
</dbReference>
<evidence type="ECO:0000313" key="5">
    <source>
        <dbReference type="Proteomes" id="UP000273278"/>
    </source>
</evidence>
<feature type="domain" description="Asparagine synthetase" evidence="3">
    <location>
        <begin position="7"/>
        <end position="139"/>
    </location>
</feature>
<organism evidence="4 5">
    <name type="scientific">Methanomethylophilus alvi</name>
    <dbReference type="NCBI Taxonomy" id="1291540"/>
    <lineage>
        <taxon>Archaea</taxon>
        <taxon>Methanobacteriati</taxon>
        <taxon>Thermoplasmatota</taxon>
        <taxon>Thermoplasmata</taxon>
        <taxon>Methanomassiliicoccales</taxon>
        <taxon>Methanomethylophilaceae</taxon>
        <taxon>Methanomethylophilus</taxon>
    </lineage>
</organism>
<proteinExistence type="predicted"/>
<dbReference type="Gene3D" id="3.40.50.620">
    <property type="entry name" value="HUPs"/>
    <property type="match status" value="1"/>
</dbReference>
<dbReference type="GO" id="GO:0005524">
    <property type="term" value="F:ATP binding"/>
    <property type="evidence" value="ECO:0007669"/>
    <property type="project" value="UniProtKB-KW"/>
</dbReference>
<dbReference type="Proteomes" id="UP000273278">
    <property type="component" value="Chromosome"/>
</dbReference>
<dbReference type="Gene3D" id="1.10.1220.10">
    <property type="entry name" value="Met repressor-like"/>
    <property type="match status" value="1"/>
</dbReference>
<dbReference type="GO" id="GO:0006355">
    <property type="term" value="P:regulation of DNA-templated transcription"/>
    <property type="evidence" value="ECO:0007669"/>
    <property type="project" value="InterPro"/>
</dbReference>
<keyword evidence="1" id="KW-0547">Nucleotide-binding</keyword>
<dbReference type="GeneID" id="41321113"/>
<dbReference type="OMA" id="PCEKKIA"/>
<dbReference type="CDD" id="cd01991">
    <property type="entry name" value="Asn_synthase_B_C"/>
    <property type="match status" value="1"/>
</dbReference>
<dbReference type="GO" id="GO:0004066">
    <property type="term" value="F:asparagine synthase (glutamine-hydrolyzing) activity"/>
    <property type="evidence" value="ECO:0007669"/>
    <property type="project" value="InterPro"/>
</dbReference>
<dbReference type="EMBL" id="CP017686">
    <property type="protein sequence ID" value="AYQ54504.1"/>
    <property type="molecule type" value="Genomic_DNA"/>
</dbReference>